<keyword evidence="1" id="KW-0812">Transmembrane</keyword>
<evidence type="ECO:0000313" key="2">
    <source>
        <dbReference type="EMBL" id="KAF2845329.1"/>
    </source>
</evidence>
<evidence type="ECO:0000256" key="1">
    <source>
        <dbReference type="SAM" id="Phobius"/>
    </source>
</evidence>
<accession>A0A6A7ASV4</accession>
<dbReference type="AlphaFoldDB" id="A0A6A7ASV4"/>
<evidence type="ECO:0000313" key="3">
    <source>
        <dbReference type="Proteomes" id="UP000799423"/>
    </source>
</evidence>
<keyword evidence="1" id="KW-0472">Membrane</keyword>
<keyword evidence="1" id="KW-1133">Transmembrane helix</keyword>
<dbReference type="EMBL" id="MU006349">
    <property type="protein sequence ID" value="KAF2845329.1"/>
    <property type="molecule type" value="Genomic_DNA"/>
</dbReference>
<gene>
    <name evidence="2" type="ORF">T440DRAFT_278545</name>
</gene>
<keyword evidence="3" id="KW-1185">Reference proteome</keyword>
<name>A0A6A7ASV4_9PLEO</name>
<sequence length="170" mass="19509">MCFPPLDARFPRCHDSMHFLPPLLTLHVMMLLLCLCALLKHAVTVLTFLTLCLLHPLLQDTVQTAHIPAQSHSYSACTFDPTRRFQGPVHRTAHGGRQRRGCTRSMFRRNGSVWRRRKRRRRLGGGGRSLTDLHARYRVCIVWKDRFCIGEVWRSEYCCSSGCSTGEARG</sequence>
<protein>
    <submittedName>
        <fullName evidence="2">Uncharacterized protein</fullName>
    </submittedName>
</protein>
<feature type="transmembrane region" description="Helical" evidence="1">
    <location>
        <begin position="26"/>
        <end position="54"/>
    </location>
</feature>
<dbReference type="Proteomes" id="UP000799423">
    <property type="component" value="Unassembled WGS sequence"/>
</dbReference>
<proteinExistence type="predicted"/>
<reference evidence="2" key="1">
    <citation type="submission" date="2020-01" db="EMBL/GenBank/DDBJ databases">
        <authorList>
            <consortium name="DOE Joint Genome Institute"/>
            <person name="Haridas S."/>
            <person name="Albert R."/>
            <person name="Binder M."/>
            <person name="Bloem J."/>
            <person name="Labutti K."/>
            <person name="Salamov A."/>
            <person name="Andreopoulos B."/>
            <person name="Baker S.E."/>
            <person name="Barry K."/>
            <person name="Bills G."/>
            <person name="Bluhm B.H."/>
            <person name="Cannon C."/>
            <person name="Castanera R."/>
            <person name="Culley D.E."/>
            <person name="Daum C."/>
            <person name="Ezra D."/>
            <person name="Gonzalez J.B."/>
            <person name="Henrissat B."/>
            <person name="Kuo A."/>
            <person name="Liang C."/>
            <person name="Lipzen A."/>
            <person name="Lutzoni F."/>
            <person name="Magnuson J."/>
            <person name="Mondo S."/>
            <person name="Nolan M."/>
            <person name="Ohm R."/>
            <person name="Pangilinan J."/>
            <person name="Park H.-J."/>
            <person name="Ramirez L."/>
            <person name="Alfaro M."/>
            <person name="Sun H."/>
            <person name="Tritt A."/>
            <person name="Yoshinaga Y."/>
            <person name="Zwiers L.-H."/>
            <person name="Turgeon B.G."/>
            <person name="Goodwin S.B."/>
            <person name="Spatafora J.W."/>
            <person name="Crous P.W."/>
            <person name="Grigoriev I.V."/>
        </authorList>
    </citation>
    <scope>NUCLEOTIDE SEQUENCE</scope>
    <source>
        <strain evidence="2">IPT5</strain>
    </source>
</reference>
<organism evidence="2 3">
    <name type="scientific">Plenodomus tracheiphilus IPT5</name>
    <dbReference type="NCBI Taxonomy" id="1408161"/>
    <lineage>
        <taxon>Eukaryota</taxon>
        <taxon>Fungi</taxon>
        <taxon>Dikarya</taxon>
        <taxon>Ascomycota</taxon>
        <taxon>Pezizomycotina</taxon>
        <taxon>Dothideomycetes</taxon>
        <taxon>Pleosporomycetidae</taxon>
        <taxon>Pleosporales</taxon>
        <taxon>Pleosporineae</taxon>
        <taxon>Leptosphaeriaceae</taxon>
        <taxon>Plenodomus</taxon>
    </lineage>
</organism>